<dbReference type="Proteomes" id="UP000184191">
    <property type="component" value="Unassembled WGS sequence"/>
</dbReference>
<dbReference type="PANTHER" id="PTHR36513:SF1">
    <property type="entry name" value="TRANSMEMBRANE PROTEIN"/>
    <property type="match status" value="1"/>
</dbReference>
<dbReference type="PANTHER" id="PTHR36513">
    <property type="entry name" value="ABC TRANSMEMBRANE TYPE-1 DOMAIN-CONTAINING PROTEIN"/>
    <property type="match status" value="1"/>
</dbReference>
<dbReference type="STRING" id="1054996.SAMN05444414_13815"/>
<dbReference type="OrthoDB" id="9797755at2"/>
<proteinExistence type="predicted"/>
<sequence length="406" mass="44585">MPRALPALSKPLLLAFALALAGCGGARPLSEVEAVPPSSGKNMRLYFVTDRNPSRPGEGELIYTAARSSSMALGTAHLRRAESRAEMGKPPKLTQVHEALRFPATPLPFSQDKGVILPDLAATARYGESSSALKAELSQALRESGQDEVLLYVHGFNSSFEESIETLARVWHSVGEGPVPLAYSWPAGNPGLFGYFKDRESGEFSIYHLKETLRLITATPGVGRIHIIAHSRGSDVLTTALRELVIETRAAGRNPRQSLRIENLILAAPDLDFGVVRQRLIAEKFGPAFGRITVYINPEDSALGLAQTLMAGTRFGRLSYNQLEPNEREIFKQIGNVDFINVSAVTGKSSHAYFRNNPEVLMDMATLLKSEAPPDSPQRNLIHAEANFWRLLLPRDLRVLPERMDP</sequence>
<evidence type="ECO:0000313" key="3">
    <source>
        <dbReference type="Proteomes" id="UP000184191"/>
    </source>
</evidence>
<gene>
    <name evidence="2" type="ORF">SAMN05444414_13815</name>
</gene>
<feature type="chain" id="PRO_5012500513" evidence="1">
    <location>
        <begin position="22"/>
        <end position="406"/>
    </location>
</feature>
<dbReference type="InterPro" id="IPR010297">
    <property type="entry name" value="DUF900_hydrolase"/>
</dbReference>
<name>A0A1M7DBI2_9RHOB</name>
<dbReference type="SUPFAM" id="SSF53474">
    <property type="entry name" value="alpha/beta-Hydrolases"/>
    <property type="match status" value="1"/>
</dbReference>
<organism evidence="2 3">
    <name type="scientific">Roseovarius marisflavi</name>
    <dbReference type="NCBI Taxonomy" id="1054996"/>
    <lineage>
        <taxon>Bacteria</taxon>
        <taxon>Pseudomonadati</taxon>
        <taxon>Pseudomonadota</taxon>
        <taxon>Alphaproteobacteria</taxon>
        <taxon>Rhodobacterales</taxon>
        <taxon>Roseobacteraceae</taxon>
        <taxon>Roseovarius</taxon>
    </lineage>
</organism>
<evidence type="ECO:0000256" key="1">
    <source>
        <dbReference type="SAM" id="SignalP"/>
    </source>
</evidence>
<feature type="signal peptide" evidence="1">
    <location>
        <begin position="1"/>
        <end position="21"/>
    </location>
</feature>
<dbReference type="AlphaFoldDB" id="A0A1M7DBI2"/>
<keyword evidence="3" id="KW-1185">Reference proteome</keyword>
<protein>
    <submittedName>
        <fullName evidence="2">Esterase/lipase superfamily enzyme</fullName>
    </submittedName>
</protein>
<reference evidence="3" key="1">
    <citation type="submission" date="2016-11" db="EMBL/GenBank/DDBJ databases">
        <authorList>
            <person name="Varghese N."/>
            <person name="Submissions S."/>
        </authorList>
    </citation>
    <scope>NUCLEOTIDE SEQUENCE [LARGE SCALE GENOMIC DNA]</scope>
    <source>
        <strain evidence="3">DSM 29327</strain>
    </source>
</reference>
<keyword evidence="1" id="KW-0732">Signal</keyword>
<dbReference type="PROSITE" id="PS51257">
    <property type="entry name" value="PROKAR_LIPOPROTEIN"/>
    <property type="match status" value="1"/>
</dbReference>
<dbReference type="InterPro" id="IPR029058">
    <property type="entry name" value="AB_hydrolase_fold"/>
</dbReference>
<dbReference type="EMBL" id="FRBN01000038">
    <property type="protein sequence ID" value="SHL76862.1"/>
    <property type="molecule type" value="Genomic_DNA"/>
</dbReference>
<dbReference type="RefSeq" id="WP_139279397.1">
    <property type="nucleotide sequence ID" value="NZ_FRBN01000038.1"/>
</dbReference>
<evidence type="ECO:0000313" key="2">
    <source>
        <dbReference type="EMBL" id="SHL76862.1"/>
    </source>
</evidence>
<accession>A0A1M7DBI2</accession>
<dbReference type="Pfam" id="PF05990">
    <property type="entry name" value="DUF900"/>
    <property type="match status" value="1"/>
</dbReference>